<organism evidence="1">
    <name type="scientific">Salmonella phage PMBT27</name>
    <dbReference type="NCBI Taxonomy" id="3137285"/>
    <lineage>
        <taxon>Viruses</taxon>
    </lineage>
</organism>
<reference evidence="1" key="1">
    <citation type="submission" date="2024-03" db="EMBL/GenBank/DDBJ databases">
        <title>This phage originates from the Bacteriophage catalogue of the Bacteriophage Competence Centre, Department of Microbiology und Biotechnology, Max Rubner-Institut, Kiel, Germany.</title>
        <authorList>
            <person name="Sprotte S."/>
            <person name="Brinks E."/>
        </authorList>
    </citation>
    <scope>NUCLEOTIDE SEQUENCE</scope>
</reference>
<accession>A0AAU8BVK9</accession>
<evidence type="ECO:0000313" key="1">
    <source>
        <dbReference type="EMBL" id="XCD29653.1"/>
    </source>
</evidence>
<protein>
    <submittedName>
        <fullName evidence="1">Uncharacterized protein</fullName>
    </submittedName>
</protein>
<proteinExistence type="predicted"/>
<dbReference type="EMBL" id="PP554578">
    <property type="protein sequence ID" value="XCD29653.1"/>
    <property type="molecule type" value="Genomic_DNA"/>
</dbReference>
<sequence>MQLSSKVQGYFGHVTMEFAISKGWDFEQDLAEFYKDIDLNVP</sequence>
<name>A0AAU8BVK9_9VIRU</name>